<keyword evidence="4" id="KW-1185">Reference proteome</keyword>
<proteinExistence type="inferred from homology"/>
<dbReference type="Pfam" id="PF18912">
    <property type="entry name" value="DZR_2"/>
    <property type="match status" value="1"/>
</dbReference>
<evidence type="ECO:0000259" key="2">
    <source>
        <dbReference type="Pfam" id="PF18912"/>
    </source>
</evidence>
<dbReference type="InterPro" id="IPR044005">
    <property type="entry name" value="DZR_2"/>
</dbReference>
<organism evidence="3 4">
    <name type="scientific">Prosthecobacter vanneervenii</name>
    <dbReference type="NCBI Taxonomy" id="48466"/>
    <lineage>
        <taxon>Bacteria</taxon>
        <taxon>Pseudomonadati</taxon>
        <taxon>Verrucomicrobiota</taxon>
        <taxon>Verrucomicrobiia</taxon>
        <taxon>Verrucomicrobiales</taxon>
        <taxon>Verrucomicrobiaceae</taxon>
        <taxon>Prosthecobacter</taxon>
    </lineage>
</organism>
<dbReference type="InterPro" id="IPR051910">
    <property type="entry name" value="ComF/GntX_DNA_util-trans"/>
</dbReference>
<feature type="domain" description="Double zinc ribbon" evidence="2">
    <location>
        <begin position="12"/>
        <end position="69"/>
    </location>
</feature>
<dbReference type="SUPFAM" id="SSF53271">
    <property type="entry name" value="PRTase-like"/>
    <property type="match status" value="1"/>
</dbReference>
<reference evidence="3 4" key="1">
    <citation type="submission" date="2020-08" db="EMBL/GenBank/DDBJ databases">
        <title>Genomic Encyclopedia of Type Strains, Phase IV (KMG-IV): sequencing the most valuable type-strain genomes for metagenomic binning, comparative biology and taxonomic classification.</title>
        <authorList>
            <person name="Goeker M."/>
        </authorList>
    </citation>
    <scope>NUCLEOTIDE SEQUENCE [LARGE SCALE GENOMIC DNA]</scope>
    <source>
        <strain evidence="3 4">DSM 12252</strain>
    </source>
</reference>
<evidence type="ECO:0000313" key="4">
    <source>
        <dbReference type="Proteomes" id="UP000590740"/>
    </source>
</evidence>
<dbReference type="RefSeq" id="WP_184341513.1">
    <property type="nucleotide sequence ID" value="NZ_JACHIG010000008.1"/>
</dbReference>
<evidence type="ECO:0000313" key="3">
    <source>
        <dbReference type="EMBL" id="MBB5034071.1"/>
    </source>
</evidence>
<sequence length="249" mass="28092">MQRLLRPGWEAVVDLVFPRLCCVCQGPVGEGWFCEGCEDALPWVEEPYCGVCGEVYEGAVEGEFRCMNCSGRRLEFDFAVAACRAEGAVREMVHRFKYERRLHLRGALACLLMRTLEERRLAGEDLGEWLLVPVPLHASREADREYNQSWELCVRLSEMTGIRAVRALVRTRETVQQAGLDREERLRNLRGAFELRRGRGGCGDGGLRGRRVLLVDDVFTTGATASECARVLRREGEAEKVVVITVTRG</sequence>
<dbReference type="InterPro" id="IPR029057">
    <property type="entry name" value="PRTase-like"/>
</dbReference>
<gene>
    <name evidence="3" type="ORF">HNQ65_003662</name>
</gene>
<dbReference type="AlphaFoldDB" id="A0A7W8DLQ3"/>
<evidence type="ECO:0000256" key="1">
    <source>
        <dbReference type="ARBA" id="ARBA00008007"/>
    </source>
</evidence>
<dbReference type="PANTHER" id="PTHR47505:SF1">
    <property type="entry name" value="DNA UTILIZATION PROTEIN YHGH"/>
    <property type="match status" value="1"/>
</dbReference>
<dbReference type="Gene3D" id="3.40.50.2020">
    <property type="match status" value="1"/>
</dbReference>
<dbReference type="CDD" id="cd06223">
    <property type="entry name" value="PRTases_typeI"/>
    <property type="match status" value="1"/>
</dbReference>
<comment type="similarity">
    <text evidence="1">Belongs to the ComF/GntX family.</text>
</comment>
<dbReference type="InterPro" id="IPR000836">
    <property type="entry name" value="PRTase_dom"/>
</dbReference>
<dbReference type="EMBL" id="JACHIG010000008">
    <property type="protein sequence ID" value="MBB5034071.1"/>
    <property type="molecule type" value="Genomic_DNA"/>
</dbReference>
<dbReference type="PANTHER" id="PTHR47505">
    <property type="entry name" value="DNA UTILIZATION PROTEIN YHGH"/>
    <property type="match status" value="1"/>
</dbReference>
<comment type="caution">
    <text evidence="3">The sequence shown here is derived from an EMBL/GenBank/DDBJ whole genome shotgun (WGS) entry which is preliminary data.</text>
</comment>
<dbReference type="Proteomes" id="UP000590740">
    <property type="component" value="Unassembled WGS sequence"/>
</dbReference>
<name>A0A7W8DLQ3_9BACT</name>
<accession>A0A7W8DLQ3</accession>
<protein>
    <submittedName>
        <fullName evidence="3">ComF family protein</fullName>
    </submittedName>
</protein>